<dbReference type="InterPro" id="IPR050904">
    <property type="entry name" value="Adhesion/Biosynth-related"/>
</dbReference>
<dbReference type="Pfam" id="PF02469">
    <property type="entry name" value="Fasciclin"/>
    <property type="match status" value="1"/>
</dbReference>
<protein>
    <submittedName>
        <fullName evidence="3">Fasciclin domain-containing protein</fullName>
    </submittedName>
</protein>
<reference evidence="3 4" key="1">
    <citation type="submission" date="2020-08" db="EMBL/GenBank/DDBJ databases">
        <title>Sphingobacterium sp. DN00404 isolated from aquaculture water.</title>
        <authorList>
            <person name="Zhang M."/>
        </authorList>
    </citation>
    <scope>NUCLEOTIDE SEQUENCE [LARGE SCALE GENOMIC DNA]</scope>
    <source>
        <strain evidence="3 4">KCTC 32294</strain>
    </source>
</reference>
<dbReference type="PROSITE" id="PS50889">
    <property type="entry name" value="S4"/>
    <property type="match status" value="1"/>
</dbReference>
<dbReference type="Gene3D" id="2.30.180.10">
    <property type="entry name" value="FAS1 domain"/>
    <property type="match status" value="2"/>
</dbReference>
<dbReference type="PROSITE" id="PS51257">
    <property type="entry name" value="PROKAR_LIPOPROTEIN"/>
    <property type="match status" value="1"/>
</dbReference>
<name>A0ABR7Y3E4_9SPHI</name>
<keyword evidence="4" id="KW-1185">Reference proteome</keyword>
<dbReference type="InterPro" id="IPR036378">
    <property type="entry name" value="FAS1_dom_sf"/>
</dbReference>
<evidence type="ECO:0000313" key="3">
    <source>
        <dbReference type="EMBL" id="MBD1425801.1"/>
    </source>
</evidence>
<evidence type="ECO:0000259" key="2">
    <source>
        <dbReference type="PROSITE" id="PS50213"/>
    </source>
</evidence>
<comment type="caution">
    <text evidence="3">The sequence shown here is derived from an EMBL/GenBank/DDBJ whole genome shotgun (WGS) entry which is preliminary data.</text>
</comment>
<dbReference type="PANTHER" id="PTHR10900:SF77">
    <property type="entry name" value="FI19380P1"/>
    <property type="match status" value="1"/>
</dbReference>
<sequence>MKQTLSILLLLVVALSCTQEEFMPPPYGEKVPYEEVPKERLDAVLAASKSSLFQLALDGSTIPALLDDEWENAPLTFLVPSDAAFEEAGFTEEKLKNMDAAELDTIIRYHMLSDQIDSSNVRSTYGNIRIKSKLENKSLKMGSYSADFYVYPHYLAITDGKVLINGKVMGDYKISDVKEGNVIYIDGFLQKPKKTLWQTMKEDSRLSMFMEIVEANDASYATSSWDPIYISQMEDAVMKTQLDIDTNQWDPSNIYIGGLTSVFAPTNEAFLSAGYNSAEDFLQLNEPYWVYRGQFLTFAGGAPYNYRTFHKTDSVLTYHHGWAQRYYPTDGGNVNPTVFFSNDLSDSFLGNYDMKMEGYSPDSHPAISCPYTFSRENGVIKMRLKNAKEGTEAATVIEQDIMTLNGPLYIVDRLFIPNHF</sequence>
<dbReference type="PROSITE" id="PS50213">
    <property type="entry name" value="FAS1"/>
    <property type="match status" value="1"/>
</dbReference>
<gene>
    <name evidence="3" type="ORF">H8B17_09425</name>
</gene>
<evidence type="ECO:0000313" key="4">
    <source>
        <dbReference type="Proteomes" id="UP000606494"/>
    </source>
</evidence>
<dbReference type="InterPro" id="IPR000782">
    <property type="entry name" value="FAS1_domain"/>
</dbReference>
<feature type="domain" description="FAS1" evidence="2">
    <location>
        <begin position="37"/>
        <end position="169"/>
    </location>
</feature>
<dbReference type="RefSeq" id="WP_190308928.1">
    <property type="nucleotide sequence ID" value="NZ_JACNYK010000002.1"/>
</dbReference>
<proteinExistence type="predicted"/>
<dbReference type="SUPFAM" id="SSF82153">
    <property type="entry name" value="FAS1 domain"/>
    <property type="match status" value="2"/>
</dbReference>
<evidence type="ECO:0000256" key="1">
    <source>
        <dbReference type="PROSITE-ProRule" id="PRU00182"/>
    </source>
</evidence>
<dbReference type="Proteomes" id="UP000606494">
    <property type="component" value="Unassembled WGS sequence"/>
</dbReference>
<organism evidence="3 4">
    <name type="scientific">Sphingobacterium arenae</name>
    <dbReference type="NCBI Taxonomy" id="1280598"/>
    <lineage>
        <taxon>Bacteria</taxon>
        <taxon>Pseudomonadati</taxon>
        <taxon>Bacteroidota</taxon>
        <taxon>Sphingobacteriia</taxon>
        <taxon>Sphingobacteriales</taxon>
        <taxon>Sphingobacteriaceae</taxon>
        <taxon>Sphingobacterium</taxon>
    </lineage>
</organism>
<keyword evidence="1" id="KW-0694">RNA-binding</keyword>
<accession>A0ABR7Y3E4</accession>
<dbReference type="PANTHER" id="PTHR10900">
    <property type="entry name" value="PERIOSTIN-RELATED"/>
    <property type="match status" value="1"/>
</dbReference>
<dbReference type="EMBL" id="JACNYK010000002">
    <property type="protein sequence ID" value="MBD1425801.1"/>
    <property type="molecule type" value="Genomic_DNA"/>
</dbReference>